<sequence length="131" mass="15282">MKQELTRRHAKKNLRVSETIKQLDLFPKFETETETAQRVQTQFGGMVSVVVSCLIAWLVMSELYFYLFPKAKEELIVDTMFDSKLHIHIDIEFPRIPCVCMYVCILPSFYSILLKKQILALLEGYIAKSNM</sequence>
<accession>X6MB14</accession>
<evidence type="ECO:0000313" key="4">
    <source>
        <dbReference type="EMBL" id="ETO10225.1"/>
    </source>
</evidence>
<gene>
    <name evidence="4" type="ORF">RFI_27153</name>
</gene>
<feature type="transmembrane region" description="Helical" evidence="2">
    <location>
        <begin position="43"/>
        <end position="67"/>
    </location>
</feature>
<dbReference type="GO" id="GO:0005783">
    <property type="term" value="C:endoplasmic reticulum"/>
    <property type="evidence" value="ECO:0007669"/>
    <property type="project" value="TreeGrafter"/>
</dbReference>
<dbReference type="AlphaFoldDB" id="X6MB14"/>
<reference evidence="4 5" key="1">
    <citation type="journal article" date="2013" name="Curr. Biol.">
        <title>The Genome of the Foraminiferan Reticulomyxa filosa.</title>
        <authorList>
            <person name="Glockner G."/>
            <person name="Hulsmann N."/>
            <person name="Schleicher M."/>
            <person name="Noegel A.A."/>
            <person name="Eichinger L."/>
            <person name="Gallinger C."/>
            <person name="Pawlowski J."/>
            <person name="Sierra R."/>
            <person name="Euteneuer U."/>
            <person name="Pillet L."/>
            <person name="Moustafa A."/>
            <person name="Platzer M."/>
            <person name="Groth M."/>
            <person name="Szafranski K."/>
            <person name="Schliwa M."/>
        </authorList>
    </citation>
    <scope>NUCLEOTIDE SEQUENCE [LARGE SCALE GENOMIC DNA]</scope>
</reference>
<organism evidence="4 5">
    <name type="scientific">Reticulomyxa filosa</name>
    <dbReference type="NCBI Taxonomy" id="46433"/>
    <lineage>
        <taxon>Eukaryota</taxon>
        <taxon>Sar</taxon>
        <taxon>Rhizaria</taxon>
        <taxon>Retaria</taxon>
        <taxon>Foraminifera</taxon>
        <taxon>Monothalamids</taxon>
        <taxon>Reticulomyxidae</taxon>
        <taxon>Reticulomyxa</taxon>
    </lineage>
</organism>
<dbReference type="InterPro" id="IPR045888">
    <property type="entry name" value="Erv"/>
</dbReference>
<evidence type="ECO:0000256" key="2">
    <source>
        <dbReference type="SAM" id="Phobius"/>
    </source>
</evidence>
<dbReference type="Pfam" id="PF13850">
    <property type="entry name" value="ERGIC_N"/>
    <property type="match status" value="1"/>
</dbReference>
<proteinExistence type="inferred from homology"/>
<evidence type="ECO:0000259" key="3">
    <source>
        <dbReference type="Pfam" id="PF13850"/>
    </source>
</evidence>
<dbReference type="Proteomes" id="UP000023152">
    <property type="component" value="Unassembled WGS sequence"/>
</dbReference>
<name>X6MB14_RETFI</name>
<dbReference type="OrthoDB" id="5541786at2759"/>
<feature type="transmembrane region" description="Helical" evidence="2">
    <location>
        <begin position="93"/>
        <end position="113"/>
    </location>
</feature>
<dbReference type="PANTHER" id="PTHR10984:SF25">
    <property type="entry name" value="ENDOPLASMIC RETICULUM-GOLGI INTERMEDIATE COMPARTMENT PROTEIN 3"/>
    <property type="match status" value="1"/>
</dbReference>
<dbReference type="InterPro" id="IPR039542">
    <property type="entry name" value="Erv_N"/>
</dbReference>
<protein>
    <recommendedName>
        <fullName evidence="3">Endoplasmic reticulum vesicle transporter N-terminal domain-containing protein</fullName>
    </recommendedName>
</protein>
<keyword evidence="5" id="KW-1185">Reference proteome</keyword>
<keyword evidence="2" id="KW-1133">Transmembrane helix</keyword>
<comment type="similarity">
    <text evidence="1">Belongs to the ERGIC family.</text>
</comment>
<keyword evidence="2" id="KW-0472">Membrane</keyword>
<evidence type="ECO:0000256" key="1">
    <source>
        <dbReference type="ARBA" id="ARBA00005648"/>
    </source>
</evidence>
<dbReference type="PANTHER" id="PTHR10984">
    <property type="entry name" value="ENDOPLASMIC RETICULUM-GOLGI INTERMEDIATE COMPARTMENT PROTEIN"/>
    <property type="match status" value="1"/>
</dbReference>
<keyword evidence="2" id="KW-0812">Transmembrane</keyword>
<feature type="domain" description="Endoplasmic reticulum vesicle transporter N-terminal" evidence="3">
    <location>
        <begin position="20"/>
        <end position="102"/>
    </location>
</feature>
<dbReference type="GO" id="GO:0030134">
    <property type="term" value="C:COPII-coated ER to Golgi transport vesicle"/>
    <property type="evidence" value="ECO:0007669"/>
    <property type="project" value="TreeGrafter"/>
</dbReference>
<evidence type="ECO:0000313" key="5">
    <source>
        <dbReference type="Proteomes" id="UP000023152"/>
    </source>
</evidence>
<comment type="caution">
    <text evidence="4">The sequence shown here is derived from an EMBL/GenBank/DDBJ whole genome shotgun (WGS) entry which is preliminary data.</text>
</comment>
<dbReference type="EMBL" id="ASPP01023582">
    <property type="protein sequence ID" value="ETO10225.1"/>
    <property type="molecule type" value="Genomic_DNA"/>
</dbReference>